<evidence type="ECO:0000313" key="10">
    <source>
        <dbReference type="EMBL" id="AMY25077.1"/>
    </source>
</evidence>
<dbReference type="GO" id="GO:0006020">
    <property type="term" value="P:inositol metabolic process"/>
    <property type="evidence" value="ECO:0007669"/>
    <property type="project" value="TreeGrafter"/>
</dbReference>
<keyword evidence="6 7" id="KW-0460">Magnesium</keyword>
<evidence type="ECO:0000256" key="9">
    <source>
        <dbReference type="SAM" id="MobiDB-lite"/>
    </source>
</evidence>
<proteinExistence type="inferred from homology"/>
<dbReference type="InterPro" id="IPR033942">
    <property type="entry name" value="IMPase"/>
</dbReference>
<evidence type="ECO:0000256" key="1">
    <source>
        <dbReference type="ARBA" id="ARBA00001033"/>
    </source>
</evidence>
<name>A0A143QRR2_RHOFA</name>
<feature type="region of interest" description="Disordered" evidence="9">
    <location>
        <begin position="1"/>
        <end position="84"/>
    </location>
</feature>
<accession>A0A143QRR2</accession>
<dbReference type="PRINTS" id="PR00377">
    <property type="entry name" value="IMPHPHTASES"/>
</dbReference>
<feature type="binding site" evidence="7">
    <location>
        <position position="258"/>
    </location>
    <ligand>
        <name>Mg(2+)</name>
        <dbReference type="ChEBI" id="CHEBI:18420"/>
        <label>1</label>
        <note>catalytic</note>
    </ligand>
</feature>
<dbReference type="Pfam" id="PF00459">
    <property type="entry name" value="Inositol_P"/>
    <property type="match status" value="1"/>
</dbReference>
<dbReference type="InterPro" id="IPR020550">
    <property type="entry name" value="Inositol_monophosphatase_CS"/>
</dbReference>
<comment type="catalytic activity">
    <reaction evidence="1 8">
        <text>a myo-inositol phosphate + H2O = myo-inositol + phosphate</text>
        <dbReference type="Rhea" id="RHEA:24056"/>
        <dbReference type="ChEBI" id="CHEBI:15377"/>
        <dbReference type="ChEBI" id="CHEBI:17268"/>
        <dbReference type="ChEBI" id="CHEBI:43474"/>
        <dbReference type="ChEBI" id="CHEBI:84139"/>
        <dbReference type="EC" id="3.1.3.25"/>
    </reaction>
</comment>
<dbReference type="PANTHER" id="PTHR20854:SF4">
    <property type="entry name" value="INOSITOL-1-MONOPHOSPHATASE-RELATED"/>
    <property type="match status" value="1"/>
</dbReference>
<dbReference type="AlphaFoldDB" id="A0A143QRR2"/>
<dbReference type="PATRIC" id="fig|1653479.3.peg.3845"/>
<dbReference type="EC" id="3.1.3.25" evidence="8"/>
<dbReference type="Gene3D" id="3.40.190.80">
    <property type="match status" value="1"/>
</dbReference>
<feature type="binding site" evidence="7">
    <location>
        <position position="109"/>
    </location>
    <ligand>
        <name>Mg(2+)</name>
        <dbReference type="ChEBI" id="CHEBI:18420"/>
        <label>1</label>
        <note>catalytic</note>
    </ligand>
</feature>
<keyword evidence="5 8" id="KW-0378">Hydrolase</keyword>
<dbReference type="PROSITE" id="PS00629">
    <property type="entry name" value="IMP_1"/>
    <property type="match status" value="1"/>
</dbReference>
<feature type="binding site" evidence="7">
    <location>
        <position position="129"/>
    </location>
    <ligand>
        <name>Mg(2+)</name>
        <dbReference type="ChEBI" id="CHEBI:18420"/>
        <label>1</label>
        <note>catalytic</note>
    </ligand>
</feature>
<evidence type="ECO:0000256" key="3">
    <source>
        <dbReference type="ARBA" id="ARBA00009759"/>
    </source>
</evidence>
<keyword evidence="11" id="KW-1185">Reference proteome</keyword>
<dbReference type="EMBL" id="CP015220">
    <property type="protein sequence ID" value="AMY25077.1"/>
    <property type="molecule type" value="Genomic_DNA"/>
</dbReference>
<feature type="compositionally biased region" description="Basic and acidic residues" evidence="9">
    <location>
        <begin position="26"/>
        <end position="37"/>
    </location>
</feature>
<evidence type="ECO:0000256" key="4">
    <source>
        <dbReference type="ARBA" id="ARBA00022723"/>
    </source>
</evidence>
<evidence type="ECO:0000256" key="6">
    <source>
        <dbReference type="ARBA" id="ARBA00022842"/>
    </source>
</evidence>
<reference evidence="10 11" key="1">
    <citation type="journal article" date="2016" name="Genome Announc.">
        <title>Complete Genome and Plasmid Sequences for Rhodococcus fascians D188 and Draft Sequences for Rhodococcus Isolates PBTS 1 and PBTS 2.</title>
        <authorList>
            <person name="Stamler R.A."/>
            <person name="Vereecke D."/>
            <person name="Zhang Y."/>
            <person name="Schilkey F."/>
            <person name="Devitt N."/>
            <person name="Randall J.J."/>
        </authorList>
    </citation>
    <scope>NUCLEOTIDE SEQUENCE [LARGE SCALE GENOMIC DNA]</scope>
    <source>
        <strain evidence="10 11">PBTS2</strain>
    </source>
</reference>
<reference evidence="11" key="2">
    <citation type="submission" date="2016-04" db="EMBL/GenBank/DDBJ databases">
        <title>Complete Genome and Plasmid Sequences for Rhodococcus fascians D188 and Draft Sequences for Rhodococcus spp. Isolates PBTS 1 and PBTS 2.</title>
        <authorList>
            <person name="Stamer R."/>
            <person name="Vereecke D."/>
            <person name="Zhang Y."/>
            <person name="Schilkey F."/>
            <person name="Devitt N."/>
            <person name="Randall J."/>
        </authorList>
    </citation>
    <scope>NUCLEOTIDE SEQUENCE [LARGE SCALE GENOMIC DNA]</scope>
    <source>
        <strain evidence="11">PBTS2</strain>
    </source>
</reference>
<evidence type="ECO:0000256" key="8">
    <source>
        <dbReference type="RuleBase" id="RU364068"/>
    </source>
</evidence>
<feature type="compositionally biased region" description="Polar residues" evidence="9">
    <location>
        <begin position="8"/>
        <end position="21"/>
    </location>
</feature>
<evidence type="ECO:0000313" key="11">
    <source>
        <dbReference type="Proteomes" id="UP000076038"/>
    </source>
</evidence>
<organism evidence="10 11">
    <name type="scientific">Rhodococcoides fascians</name>
    <name type="common">Rhodococcus fascians</name>
    <dbReference type="NCBI Taxonomy" id="1828"/>
    <lineage>
        <taxon>Bacteria</taxon>
        <taxon>Bacillati</taxon>
        <taxon>Actinomycetota</taxon>
        <taxon>Actinomycetes</taxon>
        <taxon>Mycobacteriales</taxon>
        <taxon>Nocardiaceae</taxon>
        <taxon>Rhodococcoides</taxon>
    </lineage>
</organism>
<dbReference type="PROSITE" id="PS00630">
    <property type="entry name" value="IMP_2"/>
    <property type="match status" value="1"/>
</dbReference>
<dbReference type="CDD" id="cd01639">
    <property type="entry name" value="IMPase"/>
    <property type="match status" value="1"/>
</dbReference>
<protein>
    <recommendedName>
        <fullName evidence="8">Inositol-1-monophosphatase</fullName>
        <ecNumber evidence="8">3.1.3.25</ecNumber>
    </recommendedName>
</protein>
<dbReference type="KEGG" id="rhs:A3Q41_03791"/>
<dbReference type="GO" id="GO:0046872">
    <property type="term" value="F:metal ion binding"/>
    <property type="evidence" value="ECO:0007669"/>
    <property type="project" value="UniProtKB-KW"/>
</dbReference>
<dbReference type="InterPro" id="IPR000760">
    <property type="entry name" value="Inositol_monophosphatase-like"/>
</dbReference>
<dbReference type="GO" id="GO:0046854">
    <property type="term" value="P:phosphatidylinositol phosphate biosynthetic process"/>
    <property type="evidence" value="ECO:0007669"/>
    <property type="project" value="InterPro"/>
</dbReference>
<evidence type="ECO:0000256" key="5">
    <source>
        <dbReference type="ARBA" id="ARBA00022801"/>
    </source>
</evidence>
<gene>
    <name evidence="10" type="primary">suhB</name>
    <name evidence="10" type="ORF">A3Q41_03791</name>
</gene>
<feature type="binding site" evidence="7">
    <location>
        <position position="126"/>
    </location>
    <ligand>
        <name>Mg(2+)</name>
        <dbReference type="ChEBI" id="CHEBI:18420"/>
        <label>1</label>
        <note>catalytic</note>
    </ligand>
</feature>
<dbReference type="SUPFAM" id="SSF56655">
    <property type="entry name" value="Carbohydrate phosphatase"/>
    <property type="match status" value="1"/>
</dbReference>
<dbReference type="InterPro" id="IPR020583">
    <property type="entry name" value="Inositol_monoP_metal-BS"/>
</dbReference>
<evidence type="ECO:0000256" key="2">
    <source>
        <dbReference type="ARBA" id="ARBA00001946"/>
    </source>
</evidence>
<dbReference type="Gene3D" id="3.30.540.10">
    <property type="entry name" value="Fructose-1,6-Bisphosphatase, subunit A, domain 1"/>
    <property type="match status" value="1"/>
</dbReference>
<feature type="binding site" evidence="7">
    <location>
        <position position="128"/>
    </location>
    <ligand>
        <name>Mg(2+)</name>
        <dbReference type="ChEBI" id="CHEBI:18420"/>
        <label>1</label>
        <note>catalytic</note>
    </ligand>
</feature>
<comment type="cofactor">
    <cofactor evidence="2 7 8">
        <name>Mg(2+)</name>
        <dbReference type="ChEBI" id="CHEBI:18420"/>
    </cofactor>
</comment>
<dbReference type="GO" id="GO:0008934">
    <property type="term" value="F:inositol monophosphate 1-phosphatase activity"/>
    <property type="evidence" value="ECO:0007669"/>
    <property type="project" value="InterPro"/>
</dbReference>
<dbReference type="PANTHER" id="PTHR20854">
    <property type="entry name" value="INOSITOL MONOPHOSPHATASE"/>
    <property type="match status" value="1"/>
</dbReference>
<keyword evidence="4 7" id="KW-0479">Metal-binding</keyword>
<sequence length="314" mass="32516">MSKHDGTQTHTATKQLPQTPATLGRSDTESTTRDAEVLRGVAVRVATEAAEHVRTRRPQVFGDSPDAEAGAVQSKSTPTDPVTVVDTETERVLRELLAQLRPGDAVLGEEEGGGDESVAGVRWVLDPIDGTVNFMYGIPAYAVSVAVQIDGVSVAGAVVDVARDVVYSAAQGHGSTARYADGRIERLQCSGVTELSMTLLATGFGYGSRRRAAQGAIIAELLPKVRDIRRIGSAALDLCMVASGAVDAHFEHGLSPWDWAAGSLIAAEAGALVDVPAATSTSADGVVTVAMAPGITEPLTAALRLVGALDPIPS</sequence>
<evidence type="ECO:0000256" key="7">
    <source>
        <dbReference type="PIRSR" id="PIRSR600760-2"/>
    </source>
</evidence>
<comment type="similarity">
    <text evidence="3 8">Belongs to the inositol monophosphatase superfamily.</text>
</comment>
<dbReference type="GO" id="GO:0007165">
    <property type="term" value="P:signal transduction"/>
    <property type="evidence" value="ECO:0007669"/>
    <property type="project" value="TreeGrafter"/>
</dbReference>
<dbReference type="Proteomes" id="UP000076038">
    <property type="component" value="Chromosome"/>
</dbReference>